<dbReference type="Proteomes" id="UP000077349">
    <property type="component" value="Unassembled WGS sequence"/>
</dbReference>
<organism evidence="2 3">
    <name type="scientific">Acetobacter malorum</name>
    <dbReference type="NCBI Taxonomy" id="178901"/>
    <lineage>
        <taxon>Bacteria</taxon>
        <taxon>Pseudomonadati</taxon>
        <taxon>Pseudomonadota</taxon>
        <taxon>Alphaproteobacteria</taxon>
        <taxon>Acetobacterales</taxon>
        <taxon>Acetobacteraceae</taxon>
        <taxon>Acetobacter</taxon>
    </lineage>
</organism>
<accession>A0A177G692</accession>
<feature type="transmembrane region" description="Helical" evidence="1">
    <location>
        <begin position="45"/>
        <end position="68"/>
    </location>
</feature>
<gene>
    <name evidence="2" type="ORF">Amal_03788</name>
</gene>
<protein>
    <submittedName>
        <fullName evidence="2">Uncharacterized protein</fullName>
    </submittedName>
</protein>
<name>A0A177G692_9PROT</name>
<comment type="caution">
    <text evidence="2">The sequence shown here is derived from an EMBL/GenBank/DDBJ whole genome shotgun (WGS) entry which is preliminary data.</text>
</comment>
<keyword evidence="1" id="KW-0472">Membrane</keyword>
<keyword evidence="1" id="KW-0812">Transmembrane</keyword>
<evidence type="ECO:0000313" key="2">
    <source>
        <dbReference type="EMBL" id="OAG75047.1"/>
    </source>
</evidence>
<dbReference type="EMBL" id="LVHD01000157">
    <property type="protein sequence ID" value="OAG75047.1"/>
    <property type="molecule type" value="Genomic_DNA"/>
</dbReference>
<evidence type="ECO:0000313" key="3">
    <source>
        <dbReference type="Proteomes" id="UP000077349"/>
    </source>
</evidence>
<sequence>MYPRAASCLASSVLPAMTLLRRVWERRVPVTVTSSLLLLFVLDEVFWIVLVFSLMALACCVPAVPAVAAGAVAGVVAEDAVAGAVFLTAVFFFLPLAGATELCAAVVAAAFAPSLFQLAIVTAALISRIFRRPGLDGNCLQFF</sequence>
<keyword evidence="1" id="KW-1133">Transmembrane helix</keyword>
<dbReference type="AlphaFoldDB" id="A0A177G692"/>
<evidence type="ECO:0000256" key="1">
    <source>
        <dbReference type="SAM" id="Phobius"/>
    </source>
</evidence>
<reference evidence="2 3" key="1">
    <citation type="submission" date="2016-03" db="EMBL/GenBank/DDBJ databases">
        <title>Draft genome sequence of Acetobacter malorum CECT 7742, a strain isolated from strawberry vinegar.</title>
        <authorList>
            <person name="Sainz F."/>
            <person name="Mas A."/>
            <person name="Torija M.J."/>
        </authorList>
    </citation>
    <scope>NUCLEOTIDE SEQUENCE [LARGE SCALE GENOMIC DNA]</scope>
    <source>
        <strain evidence="2 3">CECT 7742</strain>
    </source>
</reference>
<feature type="transmembrane region" description="Helical" evidence="1">
    <location>
        <begin position="104"/>
        <end position="126"/>
    </location>
</feature>
<proteinExistence type="predicted"/>
<feature type="transmembrane region" description="Helical" evidence="1">
    <location>
        <begin position="80"/>
        <end position="98"/>
    </location>
</feature>